<dbReference type="Pfam" id="PF13895">
    <property type="entry name" value="Ig_2"/>
    <property type="match status" value="1"/>
</dbReference>
<keyword evidence="2" id="KW-0472">Membrane</keyword>
<accession>A0A2T7P300</accession>
<dbReference type="GO" id="GO:0050839">
    <property type="term" value="F:cell adhesion molecule binding"/>
    <property type="evidence" value="ECO:0007669"/>
    <property type="project" value="TreeGrafter"/>
</dbReference>
<evidence type="ECO:0000259" key="7">
    <source>
        <dbReference type="PROSITE" id="PS50835"/>
    </source>
</evidence>
<dbReference type="PANTHER" id="PTHR11640">
    <property type="entry name" value="NEPHRIN"/>
    <property type="match status" value="1"/>
</dbReference>
<gene>
    <name evidence="8" type="ORF">C0Q70_12967</name>
</gene>
<dbReference type="InterPro" id="IPR007110">
    <property type="entry name" value="Ig-like_dom"/>
</dbReference>
<evidence type="ECO:0000256" key="6">
    <source>
        <dbReference type="SAM" id="MobiDB-lite"/>
    </source>
</evidence>
<organism evidence="8 9">
    <name type="scientific">Pomacea canaliculata</name>
    <name type="common">Golden apple snail</name>
    <dbReference type="NCBI Taxonomy" id="400727"/>
    <lineage>
        <taxon>Eukaryota</taxon>
        <taxon>Metazoa</taxon>
        <taxon>Spiralia</taxon>
        <taxon>Lophotrochozoa</taxon>
        <taxon>Mollusca</taxon>
        <taxon>Gastropoda</taxon>
        <taxon>Caenogastropoda</taxon>
        <taxon>Architaenioglossa</taxon>
        <taxon>Ampullarioidea</taxon>
        <taxon>Ampullariidae</taxon>
        <taxon>Pomacea</taxon>
    </lineage>
</organism>
<evidence type="ECO:0000313" key="8">
    <source>
        <dbReference type="EMBL" id="PVD27794.1"/>
    </source>
</evidence>
<feature type="compositionally biased region" description="Basic and acidic residues" evidence="6">
    <location>
        <begin position="710"/>
        <end position="724"/>
    </location>
</feature>
<dbReference type="InterPro" id="IPR013098">
    <property type="entry name" value="Ig_I-set"/>
</dbReference>
<evidence type="ECO:0000256" key="5">
    <source>
        <dbReference type="ARBA" id="ARBA00023319"/>
    </source>
</evidence>
<dbReference type="AlphaFoldDB" id="A0A2T7P300"/>
<dbReference type="GO" id="GO:0005911">
    <property type="term" value="C:cell-cell junction"/>
    <property type="evidence" value="ECO:0007669"/>
    <property type="project" value="TreeGrafter"/>
</dbReference>
<sequence length="867" mass="94624">MSMFPFVMENGDLFCTCTTSDLGLPRGRLIGYYGGQRLNASNFGSGYLSFEKRNLTRTDDGTSVKCVVDWATQDTDDLNTSFTLRIAYGPDAVIITGPDVFDINPSQVQSISLICKESVVSPYVNYTWAGCPSGNPMSPICTARPSLNNTSYFVQCTVSNPLTQVARTVNHTVELNYPPGNAPVISTEPSLNPSQPVYKGDNFTLTCTVHGGKPVNATRVTFACPHMIDMGDIIGTTEVNSSLTFFSVSSDNQGNCSCSAMWKNTTWYTQTAEWTLIVYTPPSVPKIFPLSDSTGKPAYPFMVGTSGTLSCQSNQSGQPEATFTWPASDTGHASGSNLTFHILSRENNGRTVKCSASNNYTENRQPVDNATFVLQVYYGPIVNFTHISTGSSCVEDSSKSVFRHCVVSEGQRIHINCTADSNPAPASFQWLSPSKDVYSNTSELMIMSANHTIHNGDYNCTVITKQVDMDSRLPLTSSSVLTVIVGYSPSILNFSLNNVDNMIVYVQEKSRIDMKCVCNGRPTPSIQLINVTDPNKFLNESKPTGDIFVDEQTGEVSLSIDQVPCEASGVYQCNVVNSLGQGSQNRTLLVYCAPRGTFDSGENPNAVVNVTSGKGELFVKMTAYPTPMAKTITYLGHNKEISGGNLVTANTISVECTASLFAPAAFTCHIRVINITTSDEGFYRIVFSNDFGELPFTFSVKGKGGQQKLRSRDHPEMKQKKTTDDDGEMINNEIYAGSEIFEHGQVQISSAQGNNLSAGKTSRPNKKGKGKKKVKASISMGPDTVYENVAFESTERDHTNSPGNLNKHEHEKIDNAVQQNKDGLIYSSLDFDERKSAKPPPPKREETEYVSIDLKKTALLQHKLNSD</sequence>
<dbReference type="InterPro" id="IPR013783">
    <property type="entry name" value="Ig-like_fold"/>
</dbReference>
<keyword evidence="5" id="KW-0393">Immunoglobulin domain</keyword>
<feature type="region of interest" description="Disordered" evidence="6">
    <location>
        <begin position="702"/>
        <end position="726"/>
    </location>
</feature>
<dbReference type="InterPro" id="IPR003599">
    <property type="entry name" value="Ig_sub"/>
</dbReference>
<comment type="subcellular location">
    <subcellularLocation>
        <location evidence="1">Membrane</location>
        <topology evidence="1">Single-pass type I membrane protein</topology>
    </subcellularLocation>
</comment>
<feature type="region of interest" description="Disordered" evidence="6">
    <location>
        <begin position="751"/>
        <end position="777"/>
    </location>
</feature>
<dbReference type="InterPro" id="IPR051275">
    <property type="entry name" value="Cell_adhesion_signaling"/>
</dbReference>
<feature type="domain" description="Ig-like" evidence="7">
    <location>
        <begin position="380"/>
        <end position="476"/>
    </location>
</feature>
<dbReference type="SUPFAM" id="SSF48726">
    <property type="entry name" value="Immunoglobulin"/>
    <property type="match status" value="3"/>
</dbReference>
<dbReference type="PANTHER" id="PTHR11640:SF158">
    <property type="entry name" value="V-SET AND IMMUNOGLOBULIN DOMAIN-CONTAINING PROTEIN 10-LIKE 2"/>
    <property type="match status" value="1"/>
</dbReference>
<feature type="domain" description="Ig-like" evidence="7">
    <location>
        <begin position="285"/>
        <end position="373"/>
    </location>
</feature>
<dbReference type="InterPro" id="IPR036179">
    <property type="entry name" value="Ig-like_dom_sf"/>
</dbReference>
<proteinExistence type="predicted"/>
<evidence type="ECO:0000256" key="1">
    <source>
        <dbReference type="ARBA" id="ARBA00004479"/>
    </source>
</evidence>
<keyword evidence="4" id="KW-0325">Glycoprotein</keyword>
<keyword evidence="3" id="KW-1015">Disulfide bond</keyword>
<feature type="domain" description="Ig-like" evidence="7">
    <location>
        <begin position="489"/>
        <end position="589"/>
    </location>
</feature>
<evidence type="ECO:0000313" key="9">
    <source>
        <dbReference type="Proteomes" id="UP000245119"/>
    </source>
</evidence>
<dbReference type="Proteomes" id="UP000245119">
    <property type="component" value="Linkage Group LG7"/>
</dbReference>
<protein>
    <recommendedName>
        <fullName evidence="7">Ig-like domain-containing protein</fullName>
    </recommendedName>
</protein>
<dbReference type="SMART" id="SM00409">
    <property type="entry name" value="IG"/>
    <property type="match status" value="4"/>
</dbReference>
<dbReference type="STRING" id="400727.A0A2T7P300"/>
<dbReference type="GO" id="GO:0005886">
    <property type="term" value="C:plasma membrane"/>
    <property type="evidence" value="ECO:0007669"/>
    <property type="project" value="TreeGrafter"/>
</dbReference>
<dbReference type="Gene3D" id="2.60.40.10">
    <property type="entry name" value="Immunoglobulins"/>
    <property type="match status" value="4"/>
</dbReference>
<keyword evidence="9" id="KW-1185">Reference proteome</keyword>
<feature type="compositionally biased region" description="Basic and acidic residues" evidence="6">
    <location>
        <begin position="831"/>
        <end position="847"/>
    </location>
</feature>
<feature type="domain" description="Ig-like" evidence="7">
    <location>
        <begin position="183"/>
        <end position="275"/>
    </location>
</feature>
<feature type="compositionally biased region" description="Polar residues" evidence="6">
    <location>
        <begin position="751"/>
        <end position="762"/>
    </location>
</feature>
<dbReference type="PROSITE" id="PS50835">
    <property type="entry name" value="IG_LIKE"/>
    <property type="match status" value="4"/>
</dbReference>
<evidence type="ECO:0000256" key="2">
    <source>
        <dbReference type="ARBA" id="ARBA00023136"/>
    </source>
</evidence>
<comment type="caution">
    <text evidence="8">The sequence shown here is derived from an EMBL/GenBank/DDBJ whole genome shotgun (WGS) entry which is preliminary data.</text>
</comment>
<feature type="compositionally biased region" description="Basic residues" evidence="6">
    <location>
        <begin position="763"/>
        <end position="775"/>
    </location>
</feature>
<dbReference type="OrthoDB" id="6158168at2759"/>
<reference evidence="8 9" key="1">
    <citation type="submission" date="2018-04" db="EMBL/GenBank/DDBJ databases">
        <title>The genome of golden apple snail Pomacea canaliculata provides insight into stress tolerance and invasive adaptation.</title>
        <authorList>
            <person name="Liu C."/>
            <person name="Liu B."/>
            <person name="Ren Y."/>
            <person name="Zhang Y."/>
            <person name="Wang H."/>
            <person name="Li S."/>
            <person name="Jiang F."/>
            <person name="Yin L."/>
            <person name="Zhang G."/>
            <person name="Qian W."/>
            <person name="Fan W."/>
        </authorList>
    </citation>
    <scope>NUCLEOTIDE SEQUENCE [LARGE SCALE GENOMIC DNA]</scope>
    <source>
        <strain evidence="8">SZHN2017</strain>
        <tissue evidence="8">Muscle</tissue>
    </source>
</reference>
<dbReference type="Pfam" id="PF07679">
    <property type="entry name" value="I-set"/>
    <property type="match status" value="1"/>
</dbReference>
<dbReference type="EMBL" id="PZQS01000007">
    <property type="protein sequence ID" value="PVD27794.1"/>
    <property type="molecule type" value="Genomic_DNA"/>
</dbReference>
<feature type="region of interest" description="Disordered" evidence="6">
    <location>
        <begin position="817"/>
        <end position="850"/>
    </location>
</feature>
<evidence type="ECO:0000256" key="4">
    <source>
        <dbReference type="ARBA" id="ARBA00023180"/>
    </source>
</evidence>
<name>A0A2T7P300_POMCA</name>
<evidence type="ECO:0000256" key="3">
    <source>
        <dbReference type="ARBA" id="ARBA00023157"/>
    </source>
</evidence>
<dbReference type="GO" id="GO:0098609">
    <property type="term" value="P:cell-cell adhesion"/>
    <property type="evidence" value="ECO:0007669"/>
    <property type="project" value="TreeGrafter"/>
</dbReference>